<name>A0AAW4AXZ7_VIBAN</name>
<accession>A0AAW4AXZ7</accession>
<dbReference type="EMBL" id="RDOM01000004">
    <property type="protein sequence ID" value="MBF4270736.1"/>
    <property type="molecule type" value="Genomic_DNA"/>
</dbReference>
<dbReference type="AlphaFoldDB" id="A0AAW4AXZ7"/>
<dbReference type="RefSeq" id="WP_194545517.1">
    <property type="nucleotide sequence ID" value="NZ_JAHGUV010000028.1"/>
</dbReference>
<comment type="caution">
    <text evidence="1">The sequence shown here is derived from an EMBL/GenBank/DDBJ whole genome shotgun (WGS) entry which is preliminary data.</text>
</comment>
<organism evidence="1 2">
    <name type="scientific">Vibrio anguillarum</name>
    <name type="common">Listonella anguillarum</name>
    <dbReference type="NCBI Taxonomy" id="55601"/>
    <lineage>
        <taxon>Bacteria</taxon>
        <taxon>Pseudomonadati</taxon>
        <taxon>Pseudomonadota</taxon>
        <taxon>Gammaproteobacteria</taxon>
        <taxon>Vibrionales</taxon>
        <taxon>Vibrionaceae</taxon>
        <taxon>Vibrio</taxon>
    </lineage>
</organism>
<reference evidence="1 2" key="1">
    <citation type="journal article" date="2021" name="PeerJ">
        <title>Analysis of 44 Vibrio anguillarum genomes reveals high genetic diversity.</title>
        <authorList>
            <person name="Hansen M.J."/>
            <person name="Dalsgaard I."/>
        </authorList>
    </citation>
    <scope>NUCLEOTIDE SEQUENCE [LARGE SCALE GENOMIC DNA]</scope>
    <source>
        <strain evidence="1 2">17-16730-2A</strain>
    </source>
</reference>
<dbReference type="Proteomes" id="UP000722957">
    <property type="component" value="Unassembled WGS sequence"/>
</dbReference>
<evidence type="ECO:0008006" key="3">
    <source>
        <dbReference type="Google" id="ProtNLM"/>
    </source>
</evidence>
<evidence type="ECO:0000313" key="1">
    <source>
        <dbReference type="EMBL" id="MBF4270736.1"/>
    </source>
</evidence>
<protein>
    <recommendedName>
        <fullName evidence="3">MarR family transcriptional regulator</fullName>
    </recommendedName>
</protein>
<sequence>MGELSDFYHRYLTEELDLPENFGKTWSKDDEEVLYEMIELACTCRQIAEELKRHPASVATRLAKCLDDESLQDRLNEDTYDVPVKELIDWKT</sequence>
<evidence type="ECO:0000313" key="2">
    <source>
        <dbReference type="Proteomes" id="UP000722957"/>
    </source>
</evidence>
<proteinExistence type="predicted"/>
<gene>
    <name evidence="1" type="ORF">EAY07_01475</name>
</gene>